<accession>A0A2Z7DD73</accession>
<feature type="compositionally biased region" description="Polar residues" evidence="1">
    <location>
        <begin position="22"/>
        <end position="39"/>
    </location>
</feature>
<dbReference type="AlphaFoldDB" id="A0A2Z7DD73"/>
<feature type="region of interest" description="Disordered" evidence="1">
    <location>
        <begin position="1"/>
        <end position="42"/>
    </location>
</feature>
<gene>
    <name evidence="2" type="ORF">F511_13323</name>
</gene>
<proteinExistence type="predicted"/>
<dbReference type="Proteomes" id="UP000250235">
    <property type="component" value="Unassembled WGS sequence"/>
</dbReference>
<name>A0A2Z7DD73_9LAMI</name>
<protein>
    <submittedName>
        <fullName evidence="2">Uncharacterized protein</fullName>
    </submittedName>
</protein>
<keyword evidence="3" id="KW-1185">Reference proteome</keyword>
<evidence type="ECO:0000313" key="2">
    <source>
        <dbReference type="EMBL" id="KZV57778.1"/>
    </source>
</evidence>
<dbReference type="EMBL" id="KQ987256">
    <property type="protein sequence ID" value="KZV57778.1"/>
    <property type="molecule type" value="Genomic_DNA"/>
</dbReference>
<organism evidence="2 3">
    <name type="scientific">Dorcoceras hygrometricum</name>
    <dbReference type="NCBI Taxonomy" id="472368"/>
    <lineage>
        <taxon>Eukaryota</taxon>
        <taxon>Viridiplantae</taxon>
        <taxon>Streptophyta</taxon>
        <taxon>Embryophyta</taxon>
        <taxon>Tracheophyta</taxon>
        <taxon>Spermatophyta</taxon>
        <taxon>Magnoliopsida</taxon>
        <taxon>eudicotyledons</taxon>
        <taxon>Gunneridae</taxon>
        <taxon>Pentapetalae</taxon>
        <taxon>asterids</taxon>
        <taxon>lamiids</taxon>
        <taxon>Lamiales</taxon>
        <taxon>Gesneriaceae</taxon>
        <taxon>Didymocarpoideae</taxon>
        <taxon>Trichosporeae</taxon>
        <taxon>Loxocarpinae</taxon>
        <taxon>Dorcoceras</taxon>
    </lineage>
</organism>
<sequence length="296" mass="33199">MDGGFQIEENQGNETRMDPVNPNESDGGQNESERSTVNSLEKETENIERAIIVHSGSEQQLGKGKGTLDVIAKLNPVEEHCQFVLKSAWNNMSTKMDIFDEWTHFHREVEKLFNENLAKFKLDSPSENHDYQCIRRLNDELKEIATLHRAQLALAGLPIMAPEAPFAGLHDSEAVKSQDHQAHENEPSVQVEHKALDDEHQAHCAHNSLDAPQEQQGSGGNPTQIEDPSLHIVDIANNPGLILFLTSMDPSPSNLRMITYTPDSEEDTRLSFLKAQNLPHRFSTDVYIQPPRQPSS</sequence>
<evidence type="ECO:0000313" key="3">
    <source>
        <dbReference type="Proteomes" id="UP000250235"/>
    </source>
</evidence>
<evidence type="ECO:0000256" key="1">
    <source>
        <dbReference type="SAM" id="MobiDB-lite"/>
    </source>
</evidence>
<reference evidence="2 3" key="1">
    <citation type="journal article" date="2015" name="Proc. Natl. Acad. Sci. U.S.A.">
        <title>The resurrection genome of Boea hygrometrica: A blueprint for survival of dehydration.</title>
        <authorList>
            <person name="Xiao L."/>
            <person name="Yang G."/>
            <person name="Zhang L."/>
            <person name="Yang X."/>
            <person name="Zhao S."/>
            <person name="Ji Z."/>
            <person name="Zhou Q."/>
            <person name="Hu M."/>
            <person name="Wang Y."/>
            <person name="Chen M."/>
            <person name="Xu Y."/>
            <person name="Jin H."/>
            <person name="Xiao X."/>
            <person name="Hu G."/>
            <person name="Bao F."/>
            <person name="Hu Y."/>
            <person name="Wan P."/>
            <person name="Li L."/>
            <person name="Deng X."/>
            <person name="Kuang T."/>
            <person name="Xiang C."/>
            <person name="Zhu J.K."/>
            <person name="Oliver M.J."/>
            <person name="He Y."/>
        </authorList>
    </citation>
    <scope>NUCLEOTIDE SEQUENCE [LARGE SCALE GENOMIC DNA]</scope>
    <source>
        <strain evidence="3">cv. XS01</strain>
    </source>
</reference>